<keyword evidence="2" id="KW-1185">Reference proteome</keyword>
<dbReference type="Proteomes" id="UP001446032">
    <property type="component" value="Unassembled WGS sequence"/>
</dbReference>
<comment type="caution">
    <text evidence="1">The sequence shown here is derived from an EMBL/GenBank/DDBJ whole genome shotgun (WGS) entry which is preliminary data.</text>
</comment>
<organism evidence="1 2">
    <name type="scientific">Blautia intestinihominis</name>
    <dbReference type="NCBI Taxonomy" id="3133152"/>
    <lineage>
        <taxon>Bacteria</taxon>
        <taxon>Bacillati</taxon>
        <taxon>Bacillota</taxon>
        <taxon>Clostridia</taxon>
        <taxon>Lachnospirales</taxon>
        <taxon>Lachnospiraceae</taxon>
        <taxon>Blautia</taxon>
    </lineage>
</organism>
<evidence type="ECO:0000313" key="2">
    <source>
        <dbReference type="Proteomes" id="UP001446032"/>
    </source>
</evidence>
<evidence type="ECO:0000313" key="1">
    <source>
        <dbReference type="EMBL" id="MEQ2358219.1"/>
    </source>
</evidence>
<name>A0ABV1AJ88_9FIRM</name>
<protein>
    <recommendedName>
        <fullName evidence="3">Flagellin</fullName>
    </recommendedName>
</protein>
<dbReference type="EMBL" id="JBBMEI010000019">
    <property type="protein sequence ID" value="MEQ2358219.1"/>
    <property type="molecule type" value="Genomic_DNA"/>
</dbReference>
<gene>
    <name evidence="1" type="ORF">WMO75_07715</name>
</gene>
<accession>A0ABV1AJ88</accession>
<proteinExistence type="predicted"/>
<reference evidence="1 2" key="1">
    <citation type="submission" date="2024-03" db="EMBL/GenBank/DDBJ databases">
        <title>Human intestinal bacterial collection.</title>
        <authorList>
            <person name="Pauvert C."/>
            <person name="Hitch T.C.A."/>
            <person name="Clavel T."/>
        </authorList>
    </citation>
    <scope>NUCLEOTIDE SEQUENCE [LARGE SCALE GENOMIC DNA]</scope>
    <source>
        <strain evidence="1 2">CLA-AA-H95</strain>
    </source>
</reference>
<evidence type="ECO:0008006" key="3">
    <source>
        <dbReference type="Google" id="ProtNLM"/>
    </source>
</evidence>
<dbReference type="RefSeq" id="WP_349077893.1">
    <property type="nucleotide sequence ID" value="NZ_JBBMEI010000019.1"/>
</dbReference>
<sequence length="59" mass="5949">MKQLNAGFTKLIKNDSSLLEGANQLSVASLSLRNGASSLVSGASQLTGEIGSAASGIQR</sequence>